<dbReference type="PANTHER" id="PTHR43470">
    <property type="entry name" value="PHOSPHATE TRANSPORT SYSTEM PERMEASE PROTEIN PSTA-RELATED"/>
    <property type="match status" value="1"/>
</dbReference>
<evidence type="ECO:0000256" key="3">
    <source>
        <dbReference type="ARBA" id="ARBA00022448"/>
    </source>
</evidence>
<sequence length="294" mass="31683">MRAKQIDRVATVFFYLIAITIVGILVGLLGYIFVKGIPNLSWSFLTSAPEFMRAGGGVAPQLFNSFYILILTLLMVVPVGVGAGIYMSQYAPKNSVTDFLRTTIEVLSSIPSIVVGLFGLMLFVNMTGWGYTIIGGAMALAIFNLPLIVRVTEQALEAVPKDQTEASLALGVTKWETIWSVLLPAALPGIITGTILASGRIFGEAAALLYTSGMSSPSLDFTNWNPFELTSPLNIFRSGSTLSVHIWKINSEGLIPDAREIANGASALLVLAVLVFNLGARWLGKWIHKRLTSS</sequence>
<proteinExistence type="inferred from homology"/>
<gene>
    <name evidence="10" type="ORF">J2S11_000070</name>
</gene>
<dbReference type="PROSITE" id="PS50928">
    <property type="entry name" value="ABC_TM1"/>
    <property type="match status" value="1"/>
</dbReference>
<keyword evidence="7 8" id="KW-0472">Membrane</keyword>
<organism evidence="10 11">
    <name type="scientific">Caldalkalibacillus horti</name>
    <dbReference type="NCBI Taxonomy" id="77523"/>
    <lineage>
        <taxon>Bacteria</taxon>
        <taxon>Bacillati</taxon>
        <taxon>Bacillota</taxon>
        <taxon>Bacilli</taxon>
        <taxon>Bacillales</taxon>
        <taxon>Bacillaceae</taxon>
        <taxon>Caldalkalibacillus</taxon>
    </lineage>
</organism>
<feature type="transmembrane region" description="Helical" evidence="8">
    <location>
        <begin position="66"/>
        <end position="87"/>
    </location>
</feature>
<evidence type="ECO:0000313" key="10">
    <source>
        <dbReference type="EMBL" id="MDQ0164171.1"/>
    </source>
</evidence>
<dbReference type="Proteomes" id="UP001235840">
    <property type="component" value="Unassembled WGS sequence"/>
</dbReference>
<keyword evidence="6 8" id="KW-1133">Transmembrane helix</keyword>
<feature type="domain" description="ABC transmembrane type-1" evidence="9">
    <location>
        <begin position="62"/>
        <end position="280"/>
    </location>
</feature>
<dbReference type="RefSeq" id="WP_307389384.1">
    <property type="nucleotide sequence ID" value="NZ_BAAADK010000009.1"/>
</dbReference>
<dbReference type="Gene3D" id="1.10.3720.10">
    <property type="entry name" value="MetI-like"/>
    <property type="match status" value="1"/>
</dbReference>
<dbReference type="PANTHER" id="PTHR43470:SF4">
    <property type="entry name" value="ABC TRANSPORTER PERMEASE PROTEIN YQGI-RELATED"/>
    <property type="match status" value="1"/>
</dbReference>
<feature type="transmembrane region" description="Helical" evidence="8">
    <location>
        <begin position="181"/>
        <end position="202"/>
    </location>
</feature>
<evidence type="ECO:0000256" key="2">
    <source>
        <dbReference type="ARBA" id="ARBA00007069"/>
    </source>
</evidence>
<feature type="transmembrane region" description="Helical" evidence="8">
    <location>
        <begin position="129"/>
        <end position="149"/>
    </location>
</feature>
<dbReference type="EMBL" id="JAUSTY010000001">
    <property type="protein sequence ID" value="MDQ0164171.1"/>
    <property type="molecule type" value="Genomic_DNA"/>
</dbReference>
<dbReference type="NCBIfam" id="TIGR00974">
    <property type="entry name" value="3a0107s02c"/>
    <property type="match status" value="1"/>
</dbReference>
<evidence type="ECO:0000259" key="9">
    <source>
        <dbReference type="PROSITE" id="PS50928"/>
    </source>
</evidence>
<evidence type="ECO:0000256" key="1">
    <source>
        <dbReference type="ARBA" id="ARBA00004651"/>
    </source>
</evidence>
<keyword evidence="4 8" id="KW-1003">Cell membrane</keyword>
<dbReference type="Pfam" id="PF00528">
    <property type="entry name" value="BPD_transp_1"/>
    <property type="match status" value="1"/>
</dbReference>
<evidence type="ECO:0000256" key="7">
    <source>
        <dbReference type="ARBA" id="ARBA00023136"/>
    </source>
</evidence>
<name>A0ABT9VT54_9BACI</name>
<reference evidence="10 11" key="1">
    <citation type="submission" date="2023-07" db="EMBL/GenBank/DDBJ databases">
        <title>Genomic Encyclopedia of Type Strains, Phase IV (KMG-IV): sequencing the most valuable type-strain genomes for metagenomic binning, comparative biology and taxonomic classification.</title>
        <authorList>
            <person name="Goeker M."/>
        </authorList>
    </citation>
    <scope>NUCLEOTIDE SEQUENCE [LARGE SCALE GENOMIC DNA]</scope>
    <source>
        <strain evidence="10 11">DSM 12751</strain>
    </source>
</reference>
<feature type="transmembrane region" description="Helical" evidence="8">
    <location>
        <begin position="99"/>
        <end position="123"/>
    </location>
</feature>
<keyword evidence="11" id="KW-1185">Reference proteome</keyword>
<evidence type="ECO:0000256" key="6">
    <source>
        <dbReference type="ARBA" id="ARBA00022989"/>
    </source>
</evidence>
<keyword evidence="3" id="KW-0813">Transport</keyword>
<evidence type="ECO:0000256" key="4">
    <source>
        <dbReference type="ARBA" id="ARBA00022475"/>
    </source>
</evidence>
<dbReference type="SUPFAM" id="SSF161098">
    <property type="entry name" value="MetI-like"/>
    <property type="match status" value="1"/>
</dbReference>
<comment type="subcellular location">
    <subcellularLocation>
        <location evidence="1 8">Cell membrane</location>
        <topology evidence="1 8">Multi-pass membrane protein</topology>
    </subcellularLocation>
</comment>
<feature type="transmembrane region" description="Helical" evidence="8">
    <location>
        <begin position="261"/>
        <end position="280"/>
    </location>
</feature>
<accession>A0ABT9VT54</accession>
<evidence type="ECO:0000256" key="8">
    <source>
        <dbReference type="RuleBase" id="RU363043"/>
    </source>
</evidence>
<comment type="caution">
    <text evidence="10">The sequence shown here is derived from an EMBL/GenBank/DDBJ whole genome shotgun (WGS) entry which is preliminary data.</text>
</comment>
<dbReference type="InterPro" id="IPR005672">
    <property type="entry name" value="Phosphate_PstA"/>
</dbReference>
<feature type="transmembrane region" description="Helical" evidence="8">
    <location>
        <begin position="12"/>
        <end position="34"/>
    </location>
</feature>
<evidence type="ECO:0000313" key="11">
    <source>
        <dbReference type="Proteomes" id="UP001235840"/>
    </source>
</evidence>
<comment type="similarity">
    <text evidence="2 8">Belongs to the binding-protein-dependent transport system permease family. CysTW subfamily.</text>
</comment>
<protein>
    <recommendedName>
        <fullName evidence="8">Phosphate transport system permease protein PstA</fullName>
    </recommendedName>
</protein>
<keyword evidence="5 8" id="KW-0812">Transmembrane</keyword>
<dbReference type="CDD" id="cd06261">
    <property type="entry name" value="TM_PBP2"/>
    <property type="match status" value="1"/>
</dbReference>
<dbReference type="InterPro" id="IPR035906">
    <property type="entry name" value="MetI-like_sf"/>
</dbReference>
<evidence type="ECO:0000256" key="5">
    <source>
        <dbReference type="ARBA" id="ARBA00022692"/>
    </source>
</evidence>
<dbReference type="InterPro" id="IPR000515">
    <property type="entry name" value="MetI-like"/>
</dbReference>